<evidence type="ECO:0000256" key="1">
    <source>
        <dbReference type="ARBA" id="ARBA00004141"/>
    </source>
</evidence>
<keyword evidence="10 11" id="KW-0472">Membrane</keyword>
<organism evidence="13 14">
    <name type="scientific">Syntrophus gentianae</name>
    <dbReference type="NCBI Taxonomy" id="43775"/>
    <lineage>
        <taxon>Bacteria</taxon>
        <taxon>Pseudomonadati</taxon>
        <taxon>Thermodesulfobacteriota</taxon>
        <taxon>Syntrophia</taxon>
        <taxon>Syntrophales</taxon>
        <taxon>Syntrophaceae</taxon>
        <taxon>Syntrophus</taxon>
    </lineage>
</organism>
<dbReference type="Gene3D" id="1.20.120.620">
    <property type="entry name" value="Backbone structure of the membrane domain of e. Coli histidine kinase receptor kdpd"/>
    <property type="match status" value="1"/>
</dbReference>
<dbReference type="GO" id="GO:0016020">
    <property type="term" value="C:membrane"/>
    <property type="evidence" value="ECO:0007669"/>
    <property type="project" value="UniProtKB-SubCell"/>
</dbReference>
<dbReference type="Pfam" id="PF13493">
    <property type="entry name" value="DUF4118"/>
    <property type="match status" value="1"/>
</dbReference>
<dbReference type="GO" id="GO:0005524">
    <property type="term" value="F:ATP binding"/>
    <property type="evidence" value="ECO:0007669"/>
    <property type="project" value="UniProtKB-KW"/>
</dbReference>
<keyword evidence="5" id="KW-0547">Nucleotide-binding</keyword>
<keyword evidence="6" id="KW-0418">Kinase</keyword>
<sequence length="255" mass="27623">MSFTAKNKAVLIRSGKILLFCAAILATTKLTLQFDALTSQPTAAFGFIIIVLLSAYFGDLIVAISTSLVATLCFDYFYLAPVGTFNVYAFPDWISLVAFLLATVIISRLTASAAESKTNATELNETVLQLEQFGEWLSSIPDDQLALPLIAKGVMDIFSLDFCSIYVHGEGKWKHSIGIAASPVFEEIERKLSLFDDHPKSLIELATENIPGVRYMPLAKGKIPPVVLVVKGHALPTNAIGAVARMISLRLGLAI</sequence>
<evidence type="ECO:0000256" key="2">
    <source>
        <dbReference type="ARBA" id="ARBA00022553"/>
    </source>
</evidence>
<keyword evidence="2" id="KW-0597">Phosphoprotein</keyword>
<feature type="transmembrane region" description="Helical" evidence="11">
    <location>
        <begin position="43"/>
        <end position="62"/>
    </location>
</feature>
<evidence type="ECO:0000256" key="5">
    <source>
        <dbReference type="ARBA" id="ARBA00022741"/>
    </source>
</evidence>
<evidence type="ECO:0000313" key="14">
    <source>
        <dbReference type="Proteomes" id="UP000198744"/>
    </source>
</evidence>
<dbReference type="EMBL" id="FOBS01000056">
    <property type="protein sequence ID" value="SEM82822.1"/>
    <property type="molecule type" value="Genomic_DNA"/>
</dbReference>
<evidence type="ECO:0000259" key="12">
    <source>
        <dbReference type="Pfam" id="PF13493"/>
    </source>
</evidence>
<keyword evidence="7" id="KW-0067">ATP-binding</keyword>
<dbReference type="GO" id="GO:0016301">
    <property type="term" value="F:kinase activity"/>
    <property type="evidence" value="ECO:0007669"/>
    <property type="project" value="UniProtKB-KW"/>
</dbReference>
<evidence type="ECO:0000256" key="6">
    <source>
        <dbReference type="ARBA" id="ARBA00022777"/>
    </source>
</evidence>
<keyword evidence="3" id="KW-0808">Transferase</keyword>
<dbReference type="RefSeq" id="WP_093884978.1">
    <property type="nucleotide sequence ID" value="NZ_FOBS01000056.1"/>
</dbReference>
<keyword evidence="14" id="KW-1185">Reference proteome</keyword>
<accession>A0A1H8BJ40</accession>
<evidence type="ECO:0000256" key="11">
    <source>
        <dbReference type="SAM" id="Phobius"/>
    </source>
</evidence>
<evidence type="ECO:0000256" key="3">
    <source>
        <dbReference type="ARBA" id="ARBA00022679"/>
    </source>
</evidence>
<keyword evidence="8 11" id="KW-1133">Transmembrane helix</keyword>
<evidence type="ECO:0000256" key="9">
    <source>
        <dbReference type="ARBA" id="ARBA00023012"/>
    </source>
</evidence>
<feature type="domain" description="Sensor protein KdpD transmembrane" evidence="12">
    <location>
        <begin position="18"/>
        <end position="120"/>
    </location>
</feature>
<reference evidence="13 14" key="1">
    <citation type="submission" date="2016-10" db="EMBL/GenBank/DDBJ databases">
        <authorList>
            <person name="de Groot N.N."/>
        </authorList>
    </citation>
    <scope>NUCLEOTIDE SEQUENCE [LARGE SCALE GENOMIC DNA]</scope>
    <source>
        <strain evidence="13 14">DSM 8423</strain>
    </source>
</reference>
<dbReference type="GO" id="GO:0000160">
    <property type="term" value="P:phosphorelay signal transduction system"/>
    <property type="evidence" value="ECO:0007669"/>
    <property type="project" value="UniProtKB-KW"/>
</dbReference>
<feature type="transmembrane region" description="Helical" evidence="11">
    <location>
        <begin position="93"/>
        <end position="111"/>
    </location>
</feature>
<dbReference type="InterPro" id="IPR025201">
    <property type="entry name" value="KdpD_TM"/>
</dbReference>
<dbReference type="InterPro" id="IPR038318">
    <property type="entry name" value="KdpD_sf"/>
</dbReference>
<proteinExistence type="predicted"/>
<evidence type="ECO:0000313" key="13">
    <source>
        <dbReference type="EMBL" id="SEM82822.1"/>
    </source>
</evidence>
<dbReference type="Proteomes" id="UP000198744">
    <property type="component" value="Unassembled WGS sequence"/>
</dbReference>
<dbReference type="STRING" id="43775.SAMN04489760_1563"/>
<dbReference type="OrthoDB" id="108917at2"/>
<evidence type="ECO:0000256" key="10">
    <source>
        <dbReference type="ARBA" id="ARBA00023136"/>
    </source>
</evidence>
<comment type="subcellular location">
    <subcellularLocation>
        <location evidence="1">Membrane</location>
        <topology evidence="1">Multi-pass membrane protein</topology>
    </subcellularLocation>
</comment>
<gene>
    <name evidence="13" type="ORF">SAMN04489760_1563</name>
</gene>
<keyword evidence="4 11" id="KW-0812">Transmembrane</keyword>
<dbReference type="AlphaFoldDB" id="A0A1H8BJ40"/>
<keyword evidence="9" id="KW-0902">Two-component regulatory system</keyword>
<name>A0A1H8BJ40_9BACT</name>
<evidence type="ECO:0000256" key="7">
    <source>
        <dbReference type="ARBA" id="ARBA00022840"/>
    </source>
</evidence>
<evidence type="ECO:0000256" key="4">
    <source>
        <dbReference type="ARBA" id="ARBA00022692"/>
    </source>
</evidence>
<protein>
    <recommendedName>
        <fullName evidence="12">Sensor protein KdpD transmembrane domain-containing protein</fullName>
    </recommendedName>
</protein>
<evidence type="ECO:0000256" key="8">
    <source>
        <dbReference type="ARBA" id="ARBA00022989"/>
    </source>
</evidence>